<keyword evidence="5" id="KW-0680">Restriction system</keyword>
<keyword evidence="8" id="KW-1185">Reference proteome</keyword>
<organism evidence="7 8">
    <name type="scientific">Nonomuraea endophytica</name>
    <dbReference type="NCBI Taxonomy" id="714136"/>
    <lineage>
        <taxon>Bacteria</taxon>
        <taxon>Bacillati</taxon>
        <taxon>Actinomycetota</taxon>
        <taxon>Actinomycetes</taxon>
        <taxon>Streptosporangiales</taxon>
        <taxon>Streptosporangiaceae</taxon>
        <taxon>Nonomuraea</taxon>
    </lineage>
</organism>
<evidence type="ECO:0000256" key="4">
    <source>
        <dbReference type="ARBA" id="ARBA00022691"/>
    </source>
</evidence>
<dbReference type="InterPro" id="IPR001525">
    <property type="entry name" value="C5_MeTfrase"/>
</dbReference>
<dbReference type="PRINTS" id="PR00105">
    <property type="entry name" value="C5METTRFRASE"/>
</dbReference>
<dbReference type="Pfam" id="PF00145">
    <property type="entry name" value="DNA_methylase"/>
    <property type="match status" value="1"/>
</dbReference>
<dbReference type="PANTHER" id="PTHR10629:SF52">
    <property type="entry name" value="DNA (CYTOSINE-5)-METHYLTRANSFERASE 1"/>
    <property type="match status" value="1"/>
</dbReference>
<evidence type="ECO:0000313" key="8">
    <source>
        <dbReference type="Proteomes" id="UP000568380"/>
    </source>
</evidence>
<evidence type="ECO:0000256" key="6">
    <source>
        <dbReference type="PROSITE-ProRule" id="PRU01016"/>
    </source>
</evidence>
<dbReference type="Proteomes" id="UP000568380">
    <property type="component" value="Unassembled WGS sequence"/>
</dbReference>
<dbReference type="Gene3D" id="3.40.50.150">
    <property type="entry name" value="Vaccinia Virus protein VP39"/>
    <property type="match status" value="1"/>
</dbReference>
<protein>
    <recommendedName>
        <fullName evidence="1">DNA (cytosine-5-)-methyltransferase</fullName>
        <ecNumber evidence="1">2.1.1.37</ecNumber>
    </recommendedName>
</protein>
<dbReference type="RefSeq" id="WP_184958814.1">
    <property type="nucleotide sequence ID" value="NZ_JACHIN010000001.1"/>
</dbReference>
<evidence type="ECO:0000256" key="3">
    <source>
        <dbReference type="ARBA" id="ARBA00022679"/>
    </source>
</evidence>
<reference evidence="7 8" key="1">
    <citation type="submission" date="2020-08" db="EMBL/GenBank/DDBJ databases">
        <title>Genomic Encyclopedia of Type Strains, Phase IV (KMG-IV): sequencing the most valuable type-strain genomes for metagenomic binning, comparative biology and taxonomic classification.</title>
        <authorList>
            <person name="Goeker M."/>
        </authorList>
    </citation>
    <scope>NUCLEOTIDE SEQUENCE [LARGE SCALE GENOMIC DNA]</scope>
    <source>
        <strain evidence="7 8">DSM 45385</strain>
    </source>
</reference>
<dbReference type="EMBL" id="JACHIN010000001">
    <property type="protein sequence ID" value="MBB5075656.1"/>
    <property type="molecule type" value="Genomic_DNA"/>
</dbReference>
<dbReference type="GO" id="GO:0003886">
    <property type="term" value="F:DNA (cytosine-5-)-methyltransferase activity"/>
    <property type="evidence" value="ECO:0007669"/>
    <property type="project" value="UniProtKB-EC"/>
</dbReference>
<evidence type="ECO:0000313" key="7">
    <source>
        <dbReference type="EMBL" id="MBB5075656.1"/>
    </source>
</evidence>
<dbReference type="GO" id="GO:0032259">
    <property type="term" value="P:methylation"/>
    <property type="evidence" value="ECO:0007669"/>
    <property type="project" value="UniProtKB-KW"/>
</dbReference>
<dbReference type="InterPro" id="IPR029063">
    <property type="entry name" value="SAM-dependent_MTases_sf"/>
</dbReference>
<dbReference type="EC" id="2.1.1.37" evidence="1"/>
<dbReference type="GO" id="GO:0044027">
    <property type="term" value="P:negative regulation of gene expression via chromosomal CpG island methylation"/>
    <property type="evidence" value="ECO:0007669"/>
    <property type="project" value="TreeGrafter"/>
</dbReference>
<dbReference type="GO" id="GO:0009307">
    <property type="term" value="P:DNA restriction-modification system"/>
    <property type="evidence" value="ECO:0007669"/>
    <property type="project" value="UniProtKB-KW"/>
</dbReference>
<evidence type="ECO:0000256" key="5">
    <source>
        <dbReference type="ARBA" id="ARBA00022747"/>
    </source>
</evidence>
<comment type="similarity">
    <text evidence="6">Belongs to the class I-like SAM-binding methyltransferase superfamily. C5-methyltransferase family.</text>
</comment>
<comment type="caution">
    <text evidence="7">The sequence shown here is derived from an EMBL/GenBank/DDBJ whole genome shotgun (WGS) entry which is preliminary data.</text>
</comment>
<gene>
    <name evidence="7" type="ORF">HNR40_001102</name>
</gene>
<comment type="caution">
    <text evidence="6">Lacks conserved residue(s) required for the propagation of feature annotation.</text>
</comment>
<keyword evidence="4 6" id="KW-0949">S-adenosyl-L-methionine</keyword>
<dbReference type="Gene3D" id="3.90.120.10">
    <property type="entry name" value="DNA Methylase, subunit A, domain 2"/>
    <property type="match status" value="1"/>
</dbReference>
<keyword evidence="2 6" id="KW-0489">Methyltransferase</keyword>
<sequence>MSERFTSLEIGAGVGGQALGLERAGFDPVMVIDNDPHACRSLHQNRPEWNVLELDFNDFVGADYGLHTVDLISGGLPSQPYSVAGKQQGTEDRRDLLRAAVWLATELQPRAILLETTPSLLMPKFVRVRTDVEEELKHLDYVWSWMVLDAQNFGVPQTRKSCLLVTMRPDDFVFFEWPSPEAEAGATVGETLRDSMASRGWPYADAWASLANRVAPTIVGGSKNHGGADLGPTRTKRLWMELAVNGHGLGNDVPAPDFVFDPSLERDGVPKLTVEQVMTLQGLPADWIVTGGKTARYKQVAQAFPPQLAEAVGKKISAALARGPR</sequence>
<proteinExistence type="inferred from homology"/>
<accession>A0A7W8EDU3</accession>
<evidence type="ECO:0000256" key="1">
    <source>
        <dbReference type="ARBA" id="ARBA00011975"/>
    </source>
</evidence>
<name>A0A7W8EDU3_9ACTN</name>
<evidence type="ECO:0000256" key="2">
    <source>
        <dbReference type="ARBA" id="ARBA00022603"/>
    </source>
</evidence>
<dbReference type="PANTHER" id="PTHR10629">
    <property type="entry name" value="CYTOSINE-SPECIFIC METHYLTRANSFERASE"/>
    <property type="match status" value="1"/>
</dbReference>
<dbReference type="InterPro" id="IPR050390">
    <property type="entry name" value="C5-Methyltransferase"/>
</dbReference>
<dbReference type="PROSITE" id="PS51679">
    <property type="entry name" value="SAM_MT_C5"/>
    <property type="match status" value="1"/>
</dbReference>
<keyword evidence="3 6" id="KW-0808">Transferase</keyword>
<dbReference type="GO" id="GO:0003677">
    <property type="term" value="F:DNA binding"/>
    <property type="evidence" value="ECO:0007669"/>
    <property type="project" value="TreeGrafter"/>
</dbReference>
<dbReference type="SUPFAM" id="SSF53335">
    <property type="entry name" value="S-adenosyl-L-methionine-dependent methyltransferases"/>
    <property type="match status" value="1"/>
</dbReference>
<dbReference type="AlphaFoldDB" id="A0A7W8EDU3"/>